<name>A0A1S1P259_METEX</name>
<dbReference type="SUPFAM" id="SSF47413">
    <property type="entry name" value="lambda repressor-like DNA-binding domains"/>
    <property type="match status" value="1"/>
</dbReference>
<dbReference type="EMBL" id="MNAO01000284">
    <property type="protein sequence ID" value="OHV15371.1"/>
    <property type="molecule type" value="Genomic_DNA"/>
</dbReference>
<dbReference type="GO" id="GO:0003677">
    <property type="term" value="F:DNA binding"/>
    <property type="evidence" value="ECO:0007669"/>
    <property type="project" value="UniProtKB-KW"/>
</dbReference>
<dbReference type="InterPro" id="IPR001387">
    <property type="entry name" value="Cro/C1-type_HTH"/>
</dbReference>
<keyword evidence="3" id="KW-0238">DNA-binding</keyword>
<evidence type="ECO:0000256" key="1">
    <source>
        <dbReference type="SAM" id="MobiDB-lite"/>
    </source>
</evidence>
<dbReference type="Proteomes" id="UP000180215">
    <property type="component" value="Unassembled WGS sequence"/>
</dbReference>
<feature type="domain" description="HTH cro/C1-type" evidence="2">
    <location>
        <begin position="73"/>
        <end position="127"/>
    </location>
</feature>
<dbReference type="Pfam" id="PF01381">
    <property type="entry name" value="HTH_3"/>
    <property type="match status" value="1"/>
</dbReference>
<dbReference type="InterPro" id="IPR010982">
    <property type="entry name" value="Lambda_DNA-bd_dom_sf"/>
</dbReference>
<evidence type="ECO:0000259" key="2">
    <source>
        <dbReference type="PROSITE" id="PS50943"/>
    </source>
</evidence>
<comment type="caution">
    <text evidence="3">The sequence shown here is derived from an EMBL/GenBank/DDBJ whole genome shotgun (WGS) entry which is preliminary data.</text>
</comment>
<accession>A0A1S1P259</accession>
<proteinExistence type="predicted"/>
<reference evidence="3 4" key="1">
    <citation type="submission" date="2016-10" db="EMBL/GenBank/DDBJ databases">
        <title>Draft genome sequence of Methylobacterium extorquens CP3, a seed endophyte of Crotalaria pumila with plant growth-promoting and metal tolerance properties.</title>
        <authorList>
            <person name="Sanchez-Lopez A.S."/>
            <person name="Van Hamme J.D."/>
            <person name="Thijs S."/>
            <person name="Mcammond B.M."/>
            <person name="Stevens V."/>
            <person name="Gonzalez-Chavez M.D.C."/>
            <person name="Vangronsveld J."/>
        </authorList>
    </citation>
    <scope>NUCLEOTIDE SEQUENCE [LARGE SCALE GENOMIC DNA]</scope>
    <source>
        <strain evidence="3 4">CP3</strain>
    </source>
</reference>
<evidence type="ECO:0000313" key="3">
    <source>
        <dbReference type="EMBL" id="OHV15371.1"/>
    </source>
</evidence>
<protein>
    <submittedName>
        <fullName evidence="3">DNA-binding protein</fullName>
    </submittedName>
</protein>
<dbReference type="PROSITE" id="PS50943">
    <property type="entry name" value="HTH_CROC1"/>
    <property type="match status" value="1"/>
</dbReference>
<feature type="region of interest" description="Disordered" evidence="1">
    <location>
        <begin position="105"/>
        <end position="128"/>
    </location>
</feature>
<sequence length="128" mass="13805">MKPQIIRTETGEELVVLTRREYDALLATIDGEAAEDRDTARLTDAYLIEEAAGQPAAIPHWFVKLVVEHGSPVAAARAHGGGTQADLSTAIGIPQDAIIRFERAEADPDDGQRQRIASYTGVAPDWLG</sequence>
<dbReference type="Gene3D" id="1.10.260.40">
    <property type="entry name" value="lambda repressor-like DNA-binding domains"/>
    <property type="match status" value="1"/>
</dbReference>
<gene>
    <name evidence="3" type="ORF">BK022_19490</name>
</gene>
<dbReference type="SMART" id="SM00530">
    <property type="entry name" value="HTH_XRE"/>
    <property type="match status" value="1"/>
</dbReference>
<dbReference type="CDD" id="cd00093">
    <property type="entry name" value="HTH_XRE"/>
    <property type="match status" value="1"/>
</dbReference>
<dbReference type="AlphaFoldDB" id="A0A1S1P259"/>
<organism evidence="3 4">
    <name type="scientific">Methylorubrum extorquens</name>
    <name type="common">Methylobacterium dichloromethanicum</name>
    <name type="synonym">Methylobacterium extorquens</name>
    <dbReference type="NCBI Taxonomy" id="408"/>
    <lineage>
        <taxon>Bacteria</taxon>
        <taxon>Pseudomonadati</taxon>
        <taxon>Pseudomonadota</taxon>
        <taxon>Alphaproteobacteria</taxon>
        <taxon>Hyphomicrobiales</taxon>
        <taxon>Methylobacteriaceae</taxon>
        <taxon>Methylorubrum</taxon>
    </lineage>
</organism>
<evidence type="ECO:0000313" key="4">
    <source>
        <dbReference type="Proteomes" id="UP000180215"/>
    </source>
</evidence>